<dbReference type="EMBL" id="JAHUZN010000010">
    <property type="protein sequence ID" value="KAG8481888.1"/>
    <property type="molecule type" value="Genomic_DNA"/>
</dbReference>
<dbReference type="AlphaFoldDB" id="A0A8J5YER2"/>
<name>A0A8J5YER2_9ROSI</name>
<comment type="caution">
    <text evidence="2">The sequence shown here is derived from an EMBL/GenBank/DDBJ whole genome shotgun (WGS) entry which is preliminary data.</text>
</comment>
<keyword evidence="3" id="KW-1185">Reference proteome</keyword>
<feature type="domain" description="SAWADEE" evidence="1">
    <location>
        <begin position="114"/>
        <end position="229"/>
    </location>
</feature>
<dbReference type="PANTHER" id="PTHR33827:SF2">
    <property type="entry name" value="PROTEIN SAWADEE HOMEODOMAIN HOMOLOG 1"/>
    <property type="match status" value="1"/>
</dbReference>
<dbReference type="GO" id="GO:0003682">
    <property type="term" value="F:chromatin binding"/>
    <property type="evidence" value="ECO:0007669"/>
    <property type="project" value="InterPro"/>
</dbReference>
<protein>
    <recommendedName>
        <fullName evidence="1">SAWADEE domain-containing protein</fullName>
    </recommendedName>
</protein>
<evidence type="ECO:0000259" key="1">
    <source>
        <dbReference type="Pfam" id="PF16719"/>
    </source>
</evidence>
<dbReference type="PANTHER" id="PTHR33827">
    <property type="entry name" value="PROTEIN SAWADEE HOMEODOMAIN HOMOLOG 2"/>
    <property type="match status" value="1"/>
</dbReference>
<dbReference type="InterPro" id="IPR039276">
    <property type="entry name" value="SHH1/2"/>
</dbReference>
<dbReference type="Proteomes" id="UP000701853">
    <property type="component" value="Chromosome 10"/>
</dbReference>
<evidence type="ECO:0000313" key="3">
    <source>
        <dbReference type="Proteomes" id="UP000701853"/>
    </source>
</evidence>
<organism evidence="2 3">
    <name type="scientific">Gossypium anomalum</name>
    <dbReference type="NCBI Taxonomy" id="47600"/>
    <lineage>
        <taxon>Eukaryota</taxon>
        <taxon>Viridiplantae</taxon>
        <taxon>Streptophyta</taxon>
        <taxon>Embryophyta</taxon>
        <taxon>Tracheophyta</taxon>
        <taxon>Spermatophyta</taxon>
        <taxon>Magnoliopsida</taxon>
        <taxon>eudicotyledons</taxon>
        <taxon>Gunneridae</taxon>
        <taxon>Pentapetalae</taxon>
        <taxon>rosids</taxon>
        <taxon>malvids</taxon>
        <taxon>Malvales</taxon>
        <taxon>Malvaceae</taxon>
        <taxon>Malvoideae</taxon>
        <taxon>Gossypium</taxon>
    </lineage>
</organism>
<evidence type="ECO:0000313" key="2">
    <source>
        <dbReference type="EMBL" id="KAG8481888.1"/>
    </source>
</evidence>
<proteinExistence type="predicted"/>
<sequence>MVDNDSWDSLSEFTLAEILEMENKYKAIGDETLNEEFCNNLATRFSCSSNRLGKSTITWQQVQLFFQEKQMEVQTQQESSAMALKLFVDLSGEDSSKPLEVMQKRKGTVEDLKELSFEARSAKDYAWYDVETFLNYRVLCNGELEVRVRFAGFDKAEDEWVNVETAVRERSIPLEPSECGMVNIGDLVLCYLDREYYQLYCDAHVVDIQRQTHDDKGCTCVFVVCYDHDYSELQLDVLIILMLSRIHLSWLYTPGKCFAGEDMSQAYYLKAEVVQKQIDEINRKQLFNELVFTFFANKRCQGPSSKLLKVAFSY</sequence>
<accession>A0A8J5YER2</accession>
<dbReference type="InterPro" id="IPR032001">
    <property type="entry name" value="SAWADEE_dom"/>
</dbReference>
<reference evidence="2 3" key="1">
    <citation type="journal article" date="2021" name="bioRxiv">
        <title>The Gossypium anomalum genome as a resource for cotton improvement and evolutionary analysis of hybrid incompatibility.</title>
        <authorList>
            <person name="Grover C.E."/>
            <person name="Yuan D."/>
            <person name="Arick M.A."/>
            <person name="Miller E.R."/>
            <person name="Hu G."/>
            <person name="Peterson D.G."/>
            <person name="Wendel J.F."/>
            <person name="Udall J.A."/>
        </authorList>
    </citation>
    <scope>NUCLEOTIDE SEQUENCE [LARGE SCALE GENOMIC DNA]</scope>
    <source>
        <strain evidence="2">JFW-Udall</strain>
        <tissue evidence="2">Leaf</tissue>
    </source>
</reference>
<dbReference type="Gene3D" id="2.30.30.140">
    <property type="match status" value="1"/>
</dbReference>
<gene>
    <name evidence="2" type="ORF">CXB51_026690</name>
</gene>
<dbReference type="Pfam" id="PF16719">
    <property type="entry name" value="SAWADEE"/>
    <property type="match status" value="1"/>
</dbReference>
<dbReference type="OrthoDB" id="1885884at2759"/>
<dbReference type="Gene3D" id="2.40.50.40">
    <property type="match status" value="1"/>
</dbReference>